<gene>
    <name evidence="7" type="ORF">HHI36_015887</name>
</gene>
<evidence type="ECO:0000313" key="7">
    <source>
        <dbReference type="EMBL" id="KAL3274504.1"/>
    </source>
</evidence>
<dbReference type="InterPro" id="IPR036259">
    <property type="entry name" value="MFS_trans_sf"/>
</dbReference>
<keyword evidence="8" id="KW-1185">Reference proteome</keyword>
<dbReference type="EMBL" id="JABFTP020000062">
    <property type="protein sequence ID" value="KAL3274504.1"/>
    <property type="molecule type" value="Genomic_DNA"/>
</dbReference>
<keyword evidence="2 5" id="KW-0812">Transmembrane</keyword>
<evidence type="ECO:0000256" key="1">
    <source>
        <dbReference type="ARBA" id="ARBA00004141"/>
    </source>
</evidence>
<evidence type="ECO:0000256" key="5">
    <source>
        <dbReference type="SAM" id="Phobius"/>
    </source>
</evidence>
<feature type="transmembrane region" description="Helical" evidence="5">
    <location>
        <begin position="90"/>
        <end position="109"/>
    </location>
</feature>
<accession>A0ABD2N898</accession>
<dbReference type="InterPro" id="IPR005828">
    <property type="entry name" value="MFS_sugar_transport-like"/>
</dbReference>
<dbReference type="InterPro" id="IPR020846">
    <property type="entry name" value="MFS_dom"/>
</dbReference>
<evidence type="ECO:0000256" key="4">
    <source>
        <dbReference type="ARBA" id="ARBA00023136"/>
    </source>
</evidence>
<dbReference type="Gene3D" id="1.20.1250.20">
    <property type="entry name" value="MFS general substrate transporter like domains"/>
    <property type="match status" value="1"/>
</dbReference>
<comment type="caution">
    <text evidence="7">The sequence shown here is derived from an EMBL/GenBank/DDBJ whole genome shotgun (WGS) entry which is preliminary data.</text>
</comment>
<keyword evidence="4 5" id="KW-0472">Membrane</keyword>
<feature type="transmembrane region" description="Helical" evidence="5">
    <location>
        <begin position="390"/>
        <end position="411"/>
    </location>
</feature>
<feature type="transmembrane region" description="Helical" evidence="5">
    <location>
        <begin position="302"/>
        <end position="319"/>
    </location>
</feature>
<feature type="transmembrane region" description="Helical" evidence="5">
    <location>
        <begin position="357"/>
        <end position="378"/>
    </location>
</feature>
<proteinExistence type="predicted"/>
<feature type="domain" description="Major facilitator superfamily (MFS) profile" evidence="6">
    <location>
        <begin position="16"/>
        <end position="439"/>
    </location>
</feature>
<dbReference type="AlphaFoldDB" id="A0ABD2N898"/>
<keyword evidence="3 5" id="KW-1133">Transmembrane helix</keyword>
<dbReference type="PANTHER" id="PTHR48021">
    <property type="match status" value="1"/>
</dbReference>
<feature type="transmembrane region" description="Helical" evidence="5">
    <location>
        <begin position="62"/>
        <end position="83"/>
    </location>
</feature>
<feature type="transmembrane region" description="Helical" evidence="5">
    <location>
        <begin position="174"/>
        <end position="193"/>
    </location>
</feature>
<feature type="transmembrane region" description="Helical" evidence="5">
    <location>
        <begin position="417"/>
        <end position="435"/>
    </location>
</feature>
<evidence type="ECO:0000313" key="8">
    <source>
        <dbReference type="Proteomes" id="UP001516400"/>
    </source>
</evidence>
<feature type="transmembrane region" description="Helical" evidence="5">
    <location>
        <begin position="146"/>
        <end position="162"/>
    </location>
</feature>
<dbReference type="GO" id="GO:0016020">
    <property type="term" value="C:membrane"/>
    <property type="evidence" value="ECO:0007669"/>
    <property type="project" value="UniProtKB-SubCell"/>
</dbReference>
<sequence>MHTWMNFADAFGNRYEFYVAFVGNFLSFFTGVSLAWPIVYDRYWMISIKPIWYNEMTIDENLLVYSIFYAGGAVGAILSAFTLKLFGRKLTMLLLATIFSIIYFMLAFIEDYVVYHTFALGIAGGSSFTVVPIYISEIVSPKKRGFYMALSSVFFSSGWVFSECLTEHVSVKTLFLIIAFSSFFYLPILLLSCPESLYYTMQKYGSGETLKLLQNLRNSGQEYIELEEIRICMQDASKNPFLSIFQSDRNTKSFFICTFILLIQVFWSPELFTDYNGMIRINEKVQHYFHYKYFEALKKTETTIFVALCVFSLLIAIVSMKVQRKVLLRISLIGGIIANSVLAHYGYNWSSENIISISLWTSILFYACGVGTISWVLLGEVFSPNIKPLAASLSNAIYCIVSFIILRYSNYEAYTELYISSGLSLLVLILSLMLLETNGKSFMEIQKWHLH</sequence>
<dbReference type="Proteomes" id="UP001516400">
    <property type="component" value="Unassembled WGS sequence"/>
</dbReference>
<comment type="subcellular location">
    <subcellularLocation>
        <location evidence="1">Membrane</location>
        <topology evidence="1">Multi-pass membrane protein</topology>
    </subcellularLocation>
</comment>
<evidence type="ECO:0000259" key="6">
    <source>
        <dbReference type="PROSITE" id="PS50850"/>
    </source>
</evidence>
<organism evidence="7 8">
    <name type="scientific">Cryptolaemus montrouzieri</name>
    <dbReference type="NCBI Taxonomy" id="559131"/>
    <lineage>
        <taxon>Eukaryota</taxon>
        <taxon>Metazoa</taxon>
        <taxon>Ecdysozoa</taxon>
        <taxon>Arthropoda</taxon>
        <taxon>Hexapoda</taxon>
        <taxon>Insecta</taxon>
        <taxon>Pterygota</taxon>
        <taxon>Neoptera</taxon>
        <taxon>Endopterygota</taxon>
        <taxon>Coleoptera</taxon>
        <taxon>Polyphaga</taxon>
        <taxon>Cucujiformia</taxon>
        <taxon>Coccinelloidea</taxon>
        <taxon>Coccinellidae</taxon>
        <taxon>Scymninae</taxon>
        <taxon>Scymnini</taxon>
        <taxon>Cryptolaemus</taxon>
    </lineage>
</organism>
<dbReference type="PANTHER" id="PTHR48021:SF47">
    <property type="entry name" value="GH17672P"/>
    <property type="match status" value="1"/>
</dbReference>
<evidence type="ECO:0000256" key="3">
    <source>
        <dbReference type="ARBA" id="ARBA00022989"/>
    </source>
</evidence>
<dbReference type="SUPFAM" id="SSF103473">
    <property type="entry name" value="MFS general substrate transporter"/>
    <property type="match status" value="1"/>
</dbReference>
<feature type="transmembrane region" description="Helical" evidence="5">
    <location>
        <begin position="326"/>
        <end position="345"/>
    </location>
</feature>
<feature type="transmembrane region" description="Helical" evidence="5">
    <location>
        <begin position="253"/>
        <end position="269"/>
    </location>
</feature>
<feature type="transmembrane region" description="Helical" evidence="5">
    <location>
        <begin position="15"/>
        <end position="39"/>
    </location>
</feature>
<feature type="transmembrane region" description="Helical" evidence="5">
    <location>
        <begin position="115"/>
        <end position="134"/>
    </location>
</feature>
<dbReference type="Pfam" id="PF00083">
    <property type="entry name" value="Sugar_tr"/>
    <property type="match status" value="1"/>
</dbReference>
<protein>
    <recommendedName>
        <fullName evidence="6">Major facilitator superfamily (MFS) profile domain-containing protein</fullName>
    </recommendedName>
</protein>
<dbReference type="InterPro" id="IPR050549">
    <property type="entry name" value="MFS_Trehalose_Transporter"/>
</dbReference>
<reference evidence="7 8" key="1">
    <citation type="journal article" date="2021" name="BMC Biol.">
        <title>Horizontally acquired antibacterial genes associated with adaptive radiation of ladybird beetles.</title>
        <authorList>
            <person name="Li H.S."/>
            <person name="Tang X.F."/>
            <person name="Huang Y.H."/>
            <person name="Xu Z.Y."/>
            <person name="Chen M.L."/>
            <person name="Du X.Y."/>
            <person name="Qiu B.Y."/>
            <person name="Chen P.T."/>
            <person name="Zhang W."/>
            <person name="Slipinski A."/>
            <person name="Escalona H.E."/>
            <person name="Waterhouse R.M."/>
            <person name="Zwick A."/>
            <person name="Pang H."/>
        </authorList>
    </citation>
    <scope>NUCLEOTIDE SEQUENCE [LARGE SCALE GENOMIC DNA]</scope>
    <source>
        <strain evidence="7">SYSU2018</strain>
    </source>
</reference>
<evidence type="ECO:0000256" key="2">
    <source>
        <dbReference type="ARBA" id="ARBA00022692"/>
    </source>
</evidence>
<dbReference type="PROSITE" id="PS50850">
    <property type="entry name" value="MFS"/>
    <property type="match status" value="1"/>
</dbReference>
<name>A0ABD2N898_9CUCU</name>